<dbReference type="EMBL" id="JBHRYR010000002">
    <property type="protein sequence ID" value="MFC3852133.1"/>
    <property type="molecule type" value="Genomic_DNA"/>
</dbReference>
<comment type="caution">
    <text evidence="9">The sequence shown here is derived from an EMBL/GenBank/DDBJ whole genome shotgun (WGS) entry which is preliminary data.</text>
</comment>
<dbReference type="InterPro" id="IPR036909">
    <property type="entry name" value="Cyt_c-like_dom_sf"/>
</dbReference>
<keyword evidence="2 6" id="KW-0349">Heme</keyword>
<dbReference type="PROSITE" id="PS51007">
    <property type="entry name" value="CYTC"/>
    <property type="match status" value="1"/>
</dbReference>
<keyword evidence="7" id="KW-0732">Signal</keyword>
<reference evidence="10" key="1">
    <citation type="journal article" date="2019" name="Int. J. Syst. Evol. Microbiol.">
        <title>The Global Catalogue of Microorganisms (GCM) 10K type strain sequencing project: providing services to taxonomists for standard genome sequencing and annotation.</title>
        <authorList>
            <consortium name="The Broad Institute Genomics Platform"/>
            <consortium name="The Broad Institute Genome Sequencing Center for Infectious Disease"/>
            <person name="Wu L."/>
            <person name="Ma J."/>
        </authorList>
    </citation>
    <scope>NUCLEOTIDE SEQUENCE [LARGE SCALE GENOMIC DNA]</scope>
    <source>
        <strain evidence="10">IBRC 10765</strain>
    </source>
</reference>
<feature type="domain" description="Cytochrome c" evidence="8">
    <location>
        <begin position="30"/>
        <end position="104"/>
    </location>
</feature>
<evidence type="ECO:0000256" key="1">
    <source>
        <dbReference type="ARBA" id="ARBA00022448"/>
    </source>
</evidence>
<accession>A0ABV7ZWJ7</accession>
<feature type="signal peptide" evidence="7">
    <location>
        <begin position="1"/>
        <end position="24"/>
    </location>
</feature>
<dbReference type="InterPro" id="IPR009056">
    <property type="entry name" value="Cyt_c-like_dom"/>
</dbReference>
<dbReference type="PANTHER" id="PTHR33751">
    <property type="entry name" value="CBB3-TYPE CYTOCHROME C OXIDASE SUBUNIT FIXP"/>
    <property type="match status" value="1"/>
</dbReference>
<dbReference type="Proteomes" id="UP001595617">
    <property type="component" value="Unassembled WGS sequence"/>
</dbReference>
<evidence type="ECO:0000313" key="10">
    <source>
        <dbReference type="Proteomes" id="UP001595617"/>
    </source>
</evidence>
<sequence length="105" mass="11021">MKTLKLSLGALVVTSALLGTTASADEHALNAEQLQAAVLAGGCAGCHGTDGRRDALNGRAATVLERQLLSFKNDERPSTIMGRIAKGYSDEEIAEIAQYFASLDN</sequence>
<dbReference type="Gene3D" id="1.10.760.10">
    <property type="entry name" value="Cytochrome c-like domain"/>
    <property type="match status" value="1"/>
</dbReference>
<feature type="chain" id="PRO_5047184995" evidence="7">
    <location>
        <begin position="25"/>
        <end position="105"/>
    </location>
</feature>
<gene>
    <name evidence="9" type="ORF">ACFOOG_04715</name>
</gene>
<protein>
    <submittedName>
        <fullName evidence="9">C-type cytochrome</fullName>
    </submittedName>
</protein>
<name>A0ABV7ZWJ7_9GAMM</name>
<dbReference type="RefSeq" id="WP_380693925.1">
    <property type="nucleotide sequence ID" value="NZ_JBHRYR010000002.1"/>
</dbReference>
<keyword evidence="10" id="KW-1185">Reference proteome</keyword>
<evidence type="ECO:0000313" key="9">
    <source>
        <dbReference type="EMBL" id="MFC3852133.1"/>
    </source>
</evidence>
<dbReference type="SUPFAM" id="SSF46626">
    <property type="entry name" value="Cytochrome c"/>
    <property type="match status" value="1"/>
</dbReference>
<keyword evidence="5 6" id="KW-0408">Iron</keyword>
<evidence type="ECO:0000259" key="8">
    <source>
        <dbReference type="PROSITE" id="PS51007"/>
    </source>
</evidence>
<keyword evidence="1" id="KW-0813">Transport</keyword>
<evidence type="ECO:0000256" key="7">
    <source>
        <dbReference type="SAM" id="SignalP"/>
    </source>
</evidence>
<proteinExistence type="predicted"/>
<organism evidence="9 10">
    <name type="scientific">Saccharospirillum mangrovi</name>
    <dbReference type="NCBI Taxonomy" id="2161747"/>
    <lineage>
        <taxon>Bacteria</taxon>
        <taxon>Pseudomonadati</taxon>
        <taxon>Pseudomonadota</taxon>
        <taxon>Gammaproteobacteria</taxon>
        <taxon>Oceanospirillales</taxon>
        <taxon>Saccharospirillaceae</taxon>
        <taxon>Saccharospirillum</taxon>
    </lineage>
</organism>
<evidence type="ECO:0000256" key="4">
    <source>
        <dbReference type="ARBA" id="ARBA00022982"/>
    </source>
</evidence>
<evidence type="ECO:0000256" key="6">
    <source>
        <dbReference type="PROSITE-ProRule" id="PRU00433"/>
    </source>
</evidence>
<dbReference type="InterPro" id="IPR050597">
    <property type="entry name" value="Cytochrome_c_Oxidase_Subunit"/>
</dbReference>
<dbReference type="PANTHER" id="PTHR33751:SF9">
    <property type="entry name" value="CYTOCHROME C4"/>
    <property type="match status" value="1"/>
</dbReference>
<evidence type="ECO:0000256" key="2">
    <source>
        <dbReference type="ARBA" id="ARBA00022617"/>
    </source>
</evidence>
<evidence type="ECO:0000256" key="5">
    <source>
        <dbReference type="ARBA" id="ARBA00023004"/>
    </source>
</evidence>
<keyword evidence="3 6" id="KW-0479">Metal-binding</keyword>
<keyword evidence="4" id="KW-0249">Electron transport</keyword>
<evidence type="ECO:0000256" key="3">
    <source>
        <dbReference type="ARBA" id="ARBA00022723"/>
    </source>
</evidence>